<dbReference type="GO" id="GO:0000712">
    <property type="term" value="P:resolution of meiotic recombination intermediates"/>
    <property type="evidence" value="ECO:0007669"/>
    <property type="project" value="TreeGrafter"/>
</dbReference>
<accession>A0A183T6V9</accession>
<feature type="region of interest" description="Disordered" evidence="6">
    <location>
        <begin position="177"/>
        <end position="241"/>
    </location>
</feature>
<evidence type="ECO:0000256" key="2">
    <source>
        <dbReference type="ARBA" id="ARBA00016400"/>
    </source>
</evidence>
<evidence type="ECO:0000313" key="9">
    <source>
        <dbReference type="WBParaSite" id="SSLN_0001266401-mRNA-1"/>
    </source>
</evidence>
<dbReference type="STRING" id="70667.A0A183T6V9"/>
<sequence length="260" mass="28228">MQWRAKAGTPTRQHSIGIRAAPLFCCCVLVWGRTTLRGPAPSPISDLLDSVLTPGPTWGAEKREVDASQVYSIIQLGPEDAVVLLLVPQEHLSVLHFECSKAAEKVTSETGVHLPGEVVGLATEAAYRFCQVLATDLEAFSRHAHRSTITTDDLLLFARRNPHLSDYIEAKAADLKPASGSVDSSTDLPVDKKRRKTKSLASMSANKVASANSTLKFPPKTETSTSSNQPSEMPQKSPLMGDSVIEDVLGEWFEDFDADQ</sequence>
<dbReference type="OrthoDB" id="250802at2759"/>
<dbReference type="GO" id="GO:0071821">
    <property type="term" value="C:FANCM-MHF complex"/>
    <property type="evidence" value="ECO:0007669"/>
    <property type="project" value="InterPro"/>
</dbReference>
<keyword evidence="3" id="KW-0227">DNA damage</keyword>
<evidence type="ECO:0000256" key="5">
    <source>
        <dbReference type="ARBA" id="ARBA00023204"/>
    </source>
</evidence>
<comment type="similarity">
    <text evidence="1">Belongs to the TAF9 family. CENP-S/MHF1 subfamily.</text>
</comment>
<dbReference type="SUPFAM" id="SSF47113">
    <property type="entry name" value="Histone-fold"/>
    <property type="match status" value="1"/>
</dbReference>
<feature type="compositionally biased region" description="Polar residues" evidence="6">
    <location>
        <begin position="199"/>
        <end position="234"/>
    </location>
</feature>
<dbReference type="GO" id="GO:0031297">
    <property type="term" value="P:replication fork processing"/>
    <property type="evidence" value="ECO:0007669"/>
    <property type="project" value="TreeGrafter"/>
</dbReference>
<keyword evidence="4" id="KW-0238">DNA-binding</keyword>
<reference evidence="7 8" key="2">
    <citation type="submission" date="2018-11" db="EMBL/GenBank/DDBJ databases">
        <authorList>
            <consortium name="Pathogen Informatics"/>
        </authorList>
    </citation>
    <scope>NUCLEOTIDE SEQUENCE [LARGE SCALE GENOMIC DNA]</scope>
    <source>
        <strain evidence="7 8">NST_G2</strain>
    </source>
</reference>
<keyword evidence="8" id="KW-1185">Reference proteome</keyword>
<proteinExistence type="inferred from homology"/>
<dbReference type="Pfam" id="PF15630">
    <property type="entry name" value="CENP-S"/>
    <property type="match status" value="1"/>
</dbReference>
<evidence type="ECO:0000256" key="4">
    <source>
        <dbReference type="ARBA" id="ARBA00023125"/>
    </source>
</evidence>
<dbReference type="Proteomes" id="UP000275846">
    <property type="component" value="Unassembled WGS sequence"/>
</dbReference>
<dbReference type="EMBL" id="UYSU01037102">
    <property type="protein sequence ID" value="VDL98592.1"/>
    <property type="molecule type" value="Genomic_DNA"/>
</dbReference>
<dbReference type="GO" id="GO:0006281">
    <property type="term" value="P:DNA repair"/>
    <property type="evidence" value="ECO:0007669"/>
    <property type="project" value="UniProtKB-KW"/>
</dbReference>
<dbReference type="GO" id="GO:0003677">
    <property type="term" value="F:DNA binding"/>
    <property type="evidence" value="ECO:0007669"/>
    <property type="project" value="UniProtKB-KW"/>
</dbReference>
<dbReference type="InterPro" id="IPR009072">
    <property type="entry name" value="Histone-fold"/>
</dbReference>
<dbReference type="Gene3D" id="1.10.20.10">
    <property type="entry name" value="Histone, subunit A"/>
    <property type="match status" value="1"/>
</dbReference>
<organism evidence="9">
    <name type="scientific">Schistocephalus solidus</name>
    <name type="common">Tapeworm</name>
    <dbReference type="NCBI Taxonomy" id="70667"/>
    <lineage>
        <taxon>Eukaryota</taxon>
        <taxon>Metazoa</taxon>
        <taxon>Spiralia</taxon>
        <taxon>Lophotrochozoa</taxon>
        <taxon>Platyhelminthes</taxon>
        <taxon>Cestoda</taxon>
        <taxon>Eucestoda</taxon>
        <taxon>Diphyllobothriidea</taxon>
        <taxon>Diphyllobothriidae</taxon>
        <taxon>Schistocephalus</taxon>
    </lineage>
</organism>
<reference evidence="9" key="1">
    <citation type="submission" date="2016-06" db="UniProtKB">
        <authorList>
            <consortium name="WormBaseParasite"/>
        </authorList>
    </citation>
    <scope>IDENTIFICATION</scope>
</reference>
<evidence type="ECO:0000313" key="8">
    <source>
        <dbReference type="Proteomes" id="UP000275846"/>
    </source>
</evidence>
<dbReference type="CDD" id="cd22919">
    <property type="entry name" value="HFD_CENP-S"/>
    <property type="match status" value="1"/>
</dbReference>
<dbReference type="WBParaSite" id="SSLN_0001266401-mRNA-1">
    <property type="protein sequence ID" value="SSLN_0001266401-mRNA-1"/>
    <property type="gene ID" value="SSLN_0001266401"/>
</dbReference>
<keyword evidence="5" id="KW-0234">DNA repair</keyword>
<protein>
    <recommendedName>
        <fullName evidence="2">Centromere protein S</fullName>
    </recommendedName>
</protein>
<dbReference type="PANTHER" id="PTHR22980">
    <property type="entry name" value="CORTISTATIN"/>
    <property type="match status" value="1"/>
</dbReference>
<evidence type="ECO:0000256" key="1">
    <source>
        <dbReference type="ARBA" id="ARBA00006612"/>
    </source>
</evidence>
<dbReference type="PANTHER" id="PTHR22980:SF0">
    <property type="entry name" value="CENTROMERE PROTEIN S"/>
    <property type="match status" value="1"/>
</dbReference>
<evidence type="ECO:0000256" key="3">
    <source>
        <dbReference type="ARBA" id="ARBA00022763"/>
    </source>
</evidence>
<dbReference type="InterPro" id="IPR029003">
    <property type="entry name" value="CENP-S/Mhf1"/>
</dbReference>
<gene>
    <name evidence="7" type="ORF">SSLN_LOCUS12207</name>
</gene>
<dbReference type="GO" id="GO:0003682">
    <property type="term" value="F:chromatin binding"/>
    <property type="evidence" value="ECO:0007669"/>
    <property type="project" value="TreeGrafter"/>
</dbReference>
<dbReference type="GO" id="GO:0046982">
    <property type="term" value="F:protein heterodimerization activity"/>
    <property type="evidence" value="ECO:0007669"/>
    <property type="project" value="InterPro"/>
</dbReference>
<name>A0A183T6V9_SCHSO</name>
<evidence type="ECO:0000313" key="7">
    <source>
        <dbReference type="EMBL" id="VDL98592.1"/>
    </source>
</evidence>
<evidence type="ECO:0000256" key="6">
    <source>
        <dbReference type="SAM" id="MobiDB-lite"/>
    </source>
</evidence>
<dbReference type="AlphaFoldDB" id="A0A183T6V9"/>